<keyword evidence="2" id="KW-0964">Secreted</keyword>
<evidence type="ECO:0000256" key="7">
    <source>
        <dbReference type="ARBA" id="ARBA00023119"/>
    </source>
</evidence>
<protein>
    <recommendedName>
        <fullName evidence="8">VWFA domain-containing protein</fullName>
    </recommendedName>
</protein>
<dbReference type="InterPro" id="IPR002035">
    <property type="entry name" value="VWF_A"/>
</dbReference>
<feature type="domain" description="VWFA" evidence="8">
    <location>
        <begin position="17"/>
        <end position="190"/>
    </location>
</feature>
<evidence type="ECO:0000256" key="5">
    <source>
        <dbReference type="ARBA" id="ARBA00022737"/>
    </source>
</evidence>
<dbReference type="GO" id="GO:0005581">
    <property type="term" value="C:collagen trimer"/>
    <property type="evidence" value="ECO:0007669"/>
    <property type="project" value="UniProtKB-KW"/>
</dbReference>
<name>A0A401THE2_CHIPU</name>
<sequence>MATNSLLCVPDGGSKRDIVFLIDGSDYVGNNDFPFVRDFLSSIIENLDIGNDRVRVGLVQFSNYAESEFYLNTYSSEDEILPHVKGLRLRGGTPLNTGAALDYVYRNHFTRSSGSRKEEGVPQLLVLITAGRSRDYIKQSVDALKRAEVTMFAVGTRNADSAQLREIASDPSLLLSVDKFRSLPHAQEQLMISMSNPPAARELTDRPSVPVNP</sequence>
<comment type="subcellular location">
    <subcellularLocation>
        <location evidence="1">Secreted</location>
        <location evidence="1">Extracellular space</location>
        <location evidence="1">Extracellular matrix</location>
    </subcellularLocation>
</comment>
<gene>
    <name evidence="9" type="ORF">chiPu_0026305</name>
</gene>
<dbReference type="SUPFAM" id="SSF53300">
    <property type="entry name" value="vWA-like"/>
    <property type="match status" value="1"/>
</dbReference>
<dbReference type="InterPro" id="IPR050525">
    <property type="entry name" value="ECM_Assembly_Org"/>
</dbReference>
<evidence type="ECO:0000256" key="1">
    <source>
        <dbReference type="ARBA" id="ARBA00004498"/>
    </source>
</evidence>
<dbReference type="PROSITE" id="PS50234">
    <property type="entry name" value="VWFA"/>
    <property type="match status" value="1"/>
</dbReference>
<evidence type="ECO:0000313" key="9">
    <source>
        <dbReference type="EMBL" id="GCC42057.1"/>
    </source>
</evidence>
<keyword evidence="10" id="KW-1185">Reference proteome</keyword>
<dbReference type="Gene3D" id="3.40.50.410">
    <property type="entry name" value="von Willebrand factor, type A domain"/>
    <property type="match status" value="1"/>
</dbReference>
<reference evidence="9 10" key="1">
    <citation type="journal article" date="2018" name="Nat. Ecol. Evol.">
        <title>Shark genomes provide insights into elasmobranch evolution and the origin of vertebrates.</title>
        <authorList>
            <person name="Hara Y"/>
            <person name="Yamaguchi K"/>
            <person name="Onimaru K"/>
            <person name="Kadota M"/>
            <person name="Koyanagi M"/>
            <person name="Keeley SD"/>
            <person name="Tatsumi K"/>
            <person name="Tanaka K"/>
            <person name="Motone F"/>
            <person name="Kageyama Y"/>
            <person name="Nozu R"/>
            <person name="Adachi N"/>
            <person name="Nishimura O"/>
            <person name="Nakagawa R"/>
            <person name="Tanegashima C"/>
            <person name="Kiyatake I"/>
            <person name="Matsumoto R"/>
            <person name="Murakumo K"/>
            <person name="Nishida K"/>
            <person name="Terakita A"/>
            <person name="Kuratani S"/>
            <person name="Sato K"/>
            <person name="Hyodo S Kuraku.S."/>
        </authorList>
    </citation>
    <scope>NUCLEOTIDE SEQUENCE [LARGE SCALE GENOMIC DNA]</scope>
</reference>
<dbReference type="Proteomes" id="UP000287033">
    <property type="component" value="Unassembled WGS sequence"/>
</dbReference>
<dbReference type="STRING" id="137246.A0A401THE2"/>
<dbReference type="SMART" id="SM00327">
    <property type="entry name" value="VWA"/>
    <property type="match status" value="1"/>
</dbReference>
<dbReference type="AlphaFoldDB" id="A0A401THE2"/>
<proteinExistence type="predicted"/>
<evidence type="ECO:0000259" key="8">
    <source>
        <dbReference type="PROSITE" id="PS50234"/>
    </source>
</evidence>
<evidence type="ECO:0000256" key="4">
    <source>
        <dbReference type="ARBA" id="ARBA00022729"/>
    </source>
</evidence>
<keyword evidence="3" id="KW-0272">Extracellular matrix</keyword>
<comment type="caution">
    <text evidence="9">The sequence shown here is derived from an EMBL/GenBank/DDBJ whole genome shotgun (WGS) entry which is preliminary data.</text>
</comment>
<dbReference type="FunFam" id="3.40.50.410:FF:000003">
    <property type="entry name" value="Collagen type VI alpha 3 chain"/>
    <property type="match status" value="1"/>
</dbReference>
<keyword evidence="4" id="KW-0732">Signal</keyword>
<keyword evidence="6" id="KW-0130">Cell adhesion</keyword>
<accession>A0A401THE2</accession>
<organism evidence="9 10">
    <name type="scientific">Chiloscyllium punctatum</name>
    <name type="common">Brownbanded bambooshark</name>
    <name type="synonym">Hemiscyllium punctatum</name>
    <dbReference type="NCBI Taxonomy" id="137246"/>
    <lineage>
        <taxon>Eukaryota</taxon>
        <taxon>Metazoa</taxon>
        <taxon>Chordata</taxon>
        <taxon>Craniata</taxon>
        <taxon>Vertebrata</taxon>
        <taxon>Chondrichthyes</taxon>
        <taxon>Elasmobranchii</taxon>
        <taxon>Galeomorphii</taxon>
        <taxon>Galeoidea</taxon>
        <taxon>Orectolobiformes</taxon>
        <taxon>Hemiscylliidae</taxon>
        <taxon>Chiloscyllium</taxon>
    </lineage>
</organism>
<dbReference type="OMA" id="ICALGHY"/>
<dbReference type="OrthoDB" id="6132182at2759"/>
<evidence type="ECO:0000256" key="2">
    <source>
        <dbReference type="ARBA" id="ARBA00022525"/>
    </source>
</evidence>
<dbReference type="Pfam" id="PF00092">
    <property type="entry name" value="VWA"/>
    <property type="match status" value="1"/>
</dbReference>
<dbReference type="GO" id="GO:0007155">
    <property type="term" value="P:cell adhesion"/>
    <property type="evidence" value="ECO:0007669"/>
    <property type="project" value="UniProtKB-KW"/>
</dbReference>
<dbReference type="PANTHER" id="PTHR24020">
    <property type="entry name" value="COLLAGEN ALPHA"/>
    <property type="match status" value="1"/>
</dbReference>
<dbReference type="InterPro" id="IPR036465">
    <property type="entry name" value="vWFA_dom_sf"/>
</dbReference>
<dbReference type="GO" id="GO:0005615">
    <property type="term" value="C:extracellular space"/>
    <property type="evidence" value="ECO:0007669"/>
    <property type="project" value="TreeGrafter"/>
</dbReference>
<keyword evidence="7" id="KW-0176">Collagen</keyword>
<dbReference type="PRINTS" id="PR00453">
    <property type="entry name" value="VWFADOMAIN"/>
</dbReference>
<evidence type="ECO:0000256" key="3">
    <source>
        <dbReference type="ARBA" id="ARBA00022530"/>
    </source>
</evidence>
<feature type="non-terminal residue" evidence="9">
    <location>
        <position position="213"/>
    </location>
</feature>
<evidence type="ECO:0000256" key="6">
    <source>
        <dbReference type="ARBA" id="ARBA00022889"/>
    </source>
</evidence>
<dbReference type="EMBL" id="BEZZ01076539">
    <property type="protein sequence ID" value="GCC42057.1"/>
    <property type="molecule type" value="Genomic_DNA"/>
</dbReference>
<dbReference type="PANTHER" id="PTHR24020:SF13">
    <property type="entry name" value="COLLAGEN ALPHA-3(VI) CHAIN"/>
    <property type="match status" value="1"/>
</dbReference>
<evidence type="ECO:0000313" key="10">
    <source>
        <dbReference type="Proteomes" id="UP000287033"/>
    </source>
</evidence>
<keyword evidence="5" id="KW-0677">Repeat</keyword>